<dbReference type="Gene3D" id="3.40.50.300">
    <property type="entry name" value="P-loop containing nucleotide triphosphate hydrolases"/>
    <property type="match status" value="2"/>
</dbReference>
<dbReference type="STRING" id="1385521.N803_09960"/>
<feature type="domain" description="ABC transporter" evidence="5">
    <location>
        <begin position="5"/>
        <end position="237"/>
    </location>
</feature>
<evidence type="ECO:0000313" key="7">
    <source>
        <dbReference type="Proteomes" id="UP000030011"/>
    </source>
</evidence>
<accession>A0A0A0JLJ5</accession>
<sequence length="486" mass="51809">MEVLVEATGLHQYRGVRHVLKGVDLTIHRGEIVGLIGQNGSGKSTLIQVISGLLRPALGRIEFAGEFYRPESIEAARAAGVSVIEQDFETPSGQTVAEAMYRNTFLAGRPHEELLEPARAVMERTQFEVDLDALTETFDPAEQAIVEVLRVLAEEAQLVVFDEASSMLHEIDIVQLHAAARRLRDQGCAVLYVAHRLEEVVAISDRVAVMRQGAVVSVVNSREATIDGLAQAMLERPIGSLAGRERPPAGDVRLSVQGLSVGNRLAEVDLDVRVGEVLGVVGLRESGAHELVEAIAGVRPSASAGVTFDGEQLGSLHDARDRIGYLPANAVQSDEKISTLLAKGANGESELARLRHAVGVAHRLELSTSDIQGPLTSLSGGDAQKVSVAEIMTSGADVIVLNHPTRGVDVGVKDRVHGLIRDLVDTGTSVVFFASNVEELLATSDRVAVVHGGRVVAVLDPSDVNEDIVMDYAAYGELQVTQARGA</sequence>
<dbReference type="InterPro" id="IPR027417">
    <property type="entry name" value="P-loop_NTPase"/>
</dbReference>
<dbReference type="SMART" id="SM00382">
    <property type="entry name" value="AAA"/>
    <property type="match status" value="2"/>
</dbReference>
<proteinExistence type="predicted"/>
<keyword evidence="2" id="KW-0677">Repeat</keyword>
<dbReference type="PROSITE" id="PS50893">
    <property type="entry name" value="ABC_TRANSPORTER_2"/>
    <property type="match status" value="2"/>
</dbReference>
<dbReference type="GO" id="GO:0005524">
    <property type="term" value="F:ATP binding"/>
    <property type="evidence" value="ECO:0007669"/>
    <property type="project" value="UniProtKB-KW"/>
</dbReference>
<dbReference type="PANTHER" id="PTHR43790:SF9">
    <property type="entry name" value="GALACTOFURANOSE TRANSPORTER ATP-BINDING PROTEIN YTFR"/>
    <property type="match status" value="1"/>
</dbReference>
<comment type="caution">
    <text evidence="6">The sequence shown here is derived from an EMBL/GenBank/DDBJ whole genome shotgun (WGS) entry which is preliminary data.</text>
</comment>
<dbReference type="PANTHER" id="PTHR43790">
    <property type="entry name" value="CARBOHYDRATE TRANSPORT ATP-BINDING PROTEIN MG119-RELATED"/>
    <property type="match status" value="1"/>
</dbReference>
<dbReference type="InterPro" id="IPR017871">
    <property type="entry name" value="ABC_transporter-like_CS"/>
</dbReference>
<keyword evidence="1" id="KW-0813">Transport</keyword>
<dbReference type="GO" id="GO:0016887">
    <property type="term" value="F:ATP hydrolysis activity"/>
    <property type="evidence" value="ECO:0007669"/>
    <property type="project" value="InterPro"/>
</dbReference>
<dbReference type="EMBL" id="AVPK01000003">
    <property type="protein sequence ID" value="KGN38325.1"/>
    <property type="molecule type" value="Genomic_DNA"/>
</dbReference>
<name>A0A0A0JLJ5_9MICO</name>
<dbReference type="InterPro" id="IPR050107">
    <property type="entry name" value="ABC_carbohydrate_import_ATPase"/>
</dbReference>
<evidence type="ECO:0000256" key="1">
    <source>
        <dbReference type="ARBA" id="ARBA00022448"/>
    </source>
</evidence>
<dbReference type="InterPro" id="IPR003439">
    <property type="entry name" value="ABC_transporter-like_ATP-bd"/>
</dbReference>
<evidence type="ECO:0000256" key="4">
    <source>
        <dbReference type="ARBA" id="ARBA00022840"/>
    </source>
</evidence>
<keyword evidence="7" id="KW-1185">Reference proteome</keyword>
<organism evidence="6 7">
    <name type="scientific">Knoellia subterranea KCTC 19937</name>
    <dbReference type="NCBI Taxonomy" id="1385521"/>
    <lineage>
        <taxon>Bacteria</taxon>
        <taxon>Bacillati</taxon>
        <taxon>Actinomycetota</taxon>
        <taxon>Actinomycetes</taxon>
        <taxon>Micrococcales</taxon>
        <taxon>Intrasporangiaceae</taxon>
        <taxon>Knoellia</taxon>
    </lineage>
</organism>
<reference evidence="6 7" key="1">
    <citation type="submission" date="2013-08" db="EMBL/GenBank/DDBJ databases">
        <title>The genome sequence of Knoellia subterranea.</title>
        <authorList>
            <person name="Zhu W."/>
            <person name="Wang G."/>
        </authorList>
    </citation>
    <scope>NUCLEOTIDE SEQUENCE [LARGE SCALE GENOMIC DNA]</scope>
    <source>
        <strain evidence="6 7">KCTC 19937</strain>
    </source>
</reference>
<dbReference type="Proteomes" id="UP000030011">
    <property type="component" value="Unassembled WGS sequence"/>
</dbReference>
<dbReference type="AlphaFoldDB" id="A0A0A0JLJ5"/>
<protein>
    <recommendedName>
        <fullName evidence="5">ABC transporter domain-containing protein</fullName>
    </recommendedName>
</protein>
<feature type="domain" description="ABC transporter" evidence="5">
    <location>
        <begin position="247"/>
        <end position="477"/>
    </location>
</feature>
<evidence type="ECO:0000259" key="5">
    <source>
        <dbReference type="PROSITE" id="PS50893"/>
    </source>
</evidence>
<evidence type="ECO:0000256" key="2">
    <source>
        <dbReference type="ARBA" id="ARBA00022737"/>
    </source>
</evidence>
<dbReference type="eggNOG" id="COG1129">
    <property type="taxonomic scope" value="Bacteria"/>
</dbReference>
<keyword evidence="3" id="KW-0547">Nucleotide-binding</keyword>
<evidence type="ECO:0000256" key="3">
    <source>
        <dbReference type="ARBA" id="ARBA00022741"/>
    </source>
</evidence>
<dbReference type="Pfam" id="PF00005">
    <property type="entry name" value="ABC_tran"/>
    <property type="match status" value="2"/>
</dbReference>
<dbReference type="PROSITE" id="PS00211">
    <property type="entry name" value="ABC_TRANSPORTER_1"/>
    <property type="match status" value="1"/>
</dbReference>
<dbReference type="InterPro" id="IPR003593">
    <property type="entry name" value="AAA+_ATPase"/>
</dbReference>
<gene>
    <name evidence="6" type="ORF">N803_09960</name>
</gene>
<dbReference type="SUPFAM" id="SSF52540">
    <property type="entry name" value="P-loop containing nucleoside triphosphate hydrolases"/>
    <property type="match status" value="2"/>
</dbReference>
<evidence type="ECO:0000313" key="6">
    <source>
        <dbReference type="EMBL" id="KGN38325.1"/>
    </source>
</evidence>
<keyword evidence="4" id="KW-0067">ATP-binding</keyword>